<evidence type="ECO:0000256" key="7">
    <source>
        <dbReference type="ARBA" id="ARBA00022763"/>
    </source>
</evidence>
<dbReference type="GO" id="GO:0006281">
    <property type="term" value="P:DNA repair"/>
    <property type="evidence" value="ECO:0007669"/>
    <property type="project" value="UniProtKB-KW"/>
</dbReference>
<proteinExistence type="inferred from homology"/>
<dbReference type="PANTHER" id="PTHR33693:SF1">
    <property type="entry name" value="TYPE-4 URACIL-DNA GLYCOSYLASE"/>
    <property type="match status" value="1"/>
</dbReference>
<keyword evidence="6" id="KW-0479">Metal-binding</keyword>
<dbReference type="InterPro" id="IPR036895">
    <property type="entry name" value="Uracil-DNA_glycosylase-like_sf"/>
</dbReference>
<keyword evidence="14" id="KW-0548">Nucleotidyltransferase</keyword>
<keyword evidence="8" id="KW-0378">Hydrolase</keyword>
<accession>A0A839SUL2</accession>
<dbReference type="EC" id="3.2.2.27" evidence="3"/>
<evidence type="ECO:0000256" key="8">
    <source>
        <dbReference type="ARBA" id="ARBA00022801"/>
    </source>
</evidence>
<comment type="catalytic activity">
    <reaction evidence="1">
        <text>Hydrolyzes single-stranded DNA or mismatched double-stranded DNA and polynucleotides, releasing free uracil.</text>
        <dbReference type="EC" id="3.2.2.27"/>
    </reaction>
</comment>
<dbReference type="CDD" id="cd10030">
    <property type="entry name" value="UDG-F4_TTUDGA_SPO1dp_like"/>
    <property type="match status" value="1"/>
</dbReference>
<dbReference type="Pfam" id="PF03167">
    <property type="entry name" value="UDG"/>
    <property type="match status" value="1"/>
</dbReference>
<keyword evidence="11" id="KW-0234">DNA repair</keyword>
<keyword evidence="10" id="KW-0411">Iron-sulfur</keyword>
<feature type="compositionally biased region" description="Basic and acidic residues" evidence="12">
    <location>
        <begin position="41"/>
        <end position="51"/>
    </location>
</feature>
<dbReference type="InterPro" id="IPR051536">
    <property type="entry name" value="UDG_Type-4/5"/>
</dbReference>
<evidence type="ECO:0000256" key="11">
    <source>
        <dbReference type="ARBA" id="ARBA00023204"/>
    </source>
</evidence>
<evidence type="ECO:0000256" key="4">
    <source>
        <dbReference type="ARBA" id="ARBA00019403"/>
    </source>
</evidence>
<feature type="region of interest" description="Disordered" evidence="12">
    <location>
        <begin position="41"/>
        <end position="90"/>
    </location>
</feature>
<dbReference type="GO" id="GO:0046872">
    <property type="term" value="F:metal ion binding"/>
    <property type="evidence" value="ECO:0007669"/>
    <property type="project" value="UniProtKB-KW"/>
</dbReference>
<dbReference type="InterPro" id="IPR005273">
    <property type="entry name" value="Ura-DNA_glyco_family4"/>
</dbReference>
<dbReference type="InterPro" id="IPR005122">
    <property type="entry name" value="Uracil-DNA_glycosylase-like"/>
</dbReference>
<evidence type="ECO:0000256" key="6">
    <source>
        <dbReference type="ARBA" id="ARBA00022723"/>
    </source>
</evidence>
<comment type="similarity">
    <text evidence="2">Belongs to the uracil-DNA glycosylase (UDG) superfamily. Type 4 (UDGa) family.</text>
</comment>
<dbReference type="RefSeq" id="WP_183416838.1">
    <property type="nucleotide sequence ID" value="NZ_JACHXA010000006.1"/>
</dbReference>
<reference evidence="14 15" key="1">
    <citation type="submission" date="2020-08" db="EMBL/GenBank/DDBJ databases">
        <title>Genomic Encyclopedia of Type Strains, Phase III (KMG-III): the genomes of soil and plant-associated and newly described type strains.</title>
        <authorList>
            <person name="Whitman W."/>
        </authorList>
    </citation>
    <scope>NUCLEOTIDE SEQUENCE [LARGE SCALE GENOMIC DNA]</scope>
    <source>
        <strain evidence="14 15">CECT 8803</strain>
    </source>
</reference>
<evidence type="ECO:0000256" key="5">
    <source>
        <dbReference type="ARBA" id="ARBA00022485"/>
    </source>
</evidence>
<dbReference type="GO" id="GO:0004844">
    <property type="term" value="F:uracil DNA N-glycosylase activity"/>
    <property type="evidence" value="ECO:0007669"/>
    <property type="project" value="UniProtKB-EC"/>
</dbReference>
<sequence length="303" mass="32940">MSGDNDKTDAKAADPGRAAALEALRWQIELGADEAIADLPQDRYAESKREPAALPATPGKAMPKPDDKAVASHTANKRGPEENSGPATGVFEPRVSELRSQDAAVAEARVLAATASTLTELRAALEGFDACPLKKTASNTVFADGNPEADLMIIGEAPGANEDRKGLPFVGDAGQLLDRMLAAIDLDRTRVYISNVVFWRPPGNRTPTPAEVALCLPFVEKHIALVRPRHLLFVGASAAKTLLDTTEGVLRLRGRWFDYRNEFLDQPLPTLVTLHPAYLLRMPQQKSLVWRDLLSLKAHREEA</sequence>
<dbReference type="EMBL" id="JACHXA010000006">
    <property type="protein sequence ID" value="MBB3066018.1"/>
    <property type="molecule type" value="Genomic_DNA"/>
</dbReference>
<dbReference type="AlphaFoldDB" id="A0A839SUL2"/>
<keyword evidence="15" id="KW-1185">Reference proteome</keyword>
<evidence type="ECO:0000256" key="12">
    <source>
        <dbReference type="SAM" id="MobiDB-lite"/>
    </source>
</evidence>
<evidence type="ECO:0000256" key="10">
    <source>
        <dbReference type="ARBA" id="ARBA00023014"/>
    </source>
</evidence>
<evidence type="ECO:0000313" key="14">
    <source>
        <dbReference type="EMBL" id="MBB3066018.1"/>
    </source>
</evidence>
<dbReference type="Gene3D" id="3.40.470.10">
    <property type="entry name" value="Uracil-DNA glycosylase-like domain"/>
    <property type="match status" value="1"/>
</dbReference>
<comment type="caution">
    <text evidence="14">The sequence shown here is derived from an EMBL/GenBank/DDBJ whole genome shotgun (WGS) entry which is preliminary data.</text>
</comment>
<evidence type="ECO:0000259" key="13">
    <source>
        <dbReference type="SMART" id="SM00986"/>
    </source>
</evidence>
<evidence type="ECO:0000256" key="3">
    <source>
        <dbReference type="ARBA" id="ARBA00012030"/>
    </source>
</evidence>
<evidence type="ECO:0000313" key="15">
    <source>
        <dbReference type="Proteomes" id="UP000581135"/>
    </source>
</evidence>
<keyword evidence="7" id="KW-0227">DNA damage</keyword>
<dbReference type="GO" id="GO:0051539">
    <property type="term" value="F:4 iron, 4 sulfur cluster binding"/>
    <property type="evidence" value="ECO:0007669"/>
    <property type="project" value="UniProtKB-KW"/>
</dbReference>
<dbReference type="GO" id="GO:0016779">
    <property type="term" value="F:nucleotidyltransferase activity"/>
    <property type="evidence" value="ECO:0007669"/>
    <property type="project" value="UniProtKB-KW"/>
</dbReference>
<evidence type="ECO:0000256" key="9">
    <source>
        <dbReference type="ARBA" id="ARBA00023004"/>
    </source>
</evidence>
<dbReference type="SMART" id="SM00987">
    <property type="entry name" value="UreE_C"/>
    <property type="match status" value="1"/>
</dbReference>
<dbReference type="PANTHER" id="PTHR33693">
    <property type="entry name" value="TYPE-5 URACIL-DNA GLYCOSYLASE"/>
    <property type="match status" value="1"/>
</dbReference>
<keyword evidence="9" id="KW-0408">Iron</keyword>
<dbReference type="Proteomes" id="UP000581135">
    <property type="component" value="Unassembled WGS sequence"/>
</dbReference>
<feature type="domain" description="Uracil-DNA glycosylase-like" evidence="13">
    <location>
        <begin position="142"/>
        <end position="294"/>
    </location>
</feature>
<dbReference type="NCBIfam" id="TIGR00758">
    <property type="entry name" value="UDG_fam4"/>
    <property type="match status" value="1"/>
</dbReference>
<name>A0A839SUL2_9PROT</name>
<gene>
    <name evidence="14" type="ORF">FHR98_002321</name>
</gene>
<keyword evidence="14" id="KW-0808">Transferase</keyword>
<dbReference type="SUPFAM" id="SSF52141">
    <property type="entry name" value="Uracil-DNA glycosylase-like"/>
    <property type="match status" value="1"/>
</dbReference>
<evidence type="ECO:0000256" key="1">
    <source>
        <dbReference type="ARBA" id="ARBA00001400"/>
    </source>
</evidence>
<protein>
    <recommendedName>
        <fullName evidence="4">Type-4 uracil-DNA glycosylase</fullName>
        <ecNumber evidence="3">3.2.2.27</ecNumber>
    </recommendedName>
</protein>
<evidence type="ECO:0000256" key="2">
    <source>
        <dbReference type="ARBA" id="ARBA00006521"/>
    </source>
</evidence>
<keyword evidence="5" id="KW-0004">4Fe-4S</keyword>
<organism evidence="14 15">
    <name type="scientific">Limibacillus halophilus</name>
    <dbReference type="NCBI Taxonomy" id="1579333"/>
    <lineage>
        <taxon>Bacteria</taxon>
        <taxon>Pseudomonadati</taxon>
        <taxon>Pseudomonadota</taxon>
        <taxon>Alphaproteobacteria</taxon>
        <taxon>Rhodospirillales</taxon>
        <taxon>Rhodovibrionaceae</taxon>
        <taxon>Limibacillus</taxon>
    </lineage>
</organism>
<dbReference type="SMART" id="SM00986">
    <property type="entry name" value="UDG"/>
    <property type="match status" value="1"/>
</dbReference>